<dbReference type="InterPro" id="IPR050627">
    <property type="entry name" value="Nitroreductase/BluB"/>
</dbReference>
<accession>A0A4V2G807</accession>
<proteinExistence type="predicted"/>
<dbReference type="Gene3D" id="3.40.109.10">
    <property type="entry name" value="NADH Oxidase"/>
    <property type="match status" value="1"/>
</dbReference>
<comment type="caution">
    <text evidence="1">The sequence shown here is derived from an EMBL/GenBank/DDBJ whole genome shotgun (WGS) entry which is preliminary data.</text>
</comment>
<evidence type="ECO:0000313" key="1">
    <source>
        <dbReference type="EMBL" id="RZU54596.1"/>
    </source>
</evidence>
<keyword evidence="2" id="KW-1185">Reference proteome</keyword>
<dbReference type="Proteomes" id="UP000292564">
    <property type="component" value="Unassembled WGS sequence"/>
</dbReference>
<dbReference type="AlphaFoldDB" id="A0A4V2G807"/>
<protein>
    <recommendedName>
        <fullName evidence="3">Nitroreductase</fullName>
    </recommendedName>
</protein>
<name>A0A4V2G807_9ACTN</name>
<dbReference type="InterPro" id="IPR000415">
    <property type="entry name" value="Nitroreductase-like"/>
</dbReference>
<dbReference type="PANTHER" id="PTHR23026:SF123">
    <property type="entry name" value="NAD(P)H NITROREDUCTASE RV3131-RELATED"/>
    <property type="match status" value="1"/>
</dbReference>
<evidence type="ECO:0000313" key="2">
    <source>
        <dbReference type="Proteomes" id="UP000292564"/>
    </source>
</evidence>
<dbReference type="GO" id="GO:0016491">
    <property type="term" value="F:oxidoreductase activity"/>
    <property type="evidence" value="ECO:0007669"/>
    <property type="project" value="InterPro"/>
</dbReference>
<reference evidence="1 2" key="1">
    <citation type="submission" date="2019-02" db="EMBL/GenBank/DDBJ databases">
        <title>Sequencing the genomes of 1000 actinobacteria strains.</title>
        <authorList>
            <person name="Klenk H.-P."/>
        </authorList>
    </citation>
    <scope>NUCLEOTIDE SEQUENCE [LARGE SCALE GENOMIC DNA]</scope>
    <source>
        <strain evidence="1 2">DSM 45162</strain>
    </source>
</reference>
<dbReference type="OrthoDB" id="8156917at2"/>
<gene>
    <name evidence="1" type="ORF">EV385_6547</name>
</gene>
<dbReference type="SUPFAM" id="SSF55469">
    <property type="entry name" value="FMN-dependent nitroreductase-like"/>
    <property type="match status" value="2"/>
</dbReference>
<sequence>MTAPSEYGTRQRATEVLADAARASLSAPSVFNTQPWRWRITGDTAALYADPARKLDATDPDGRLLLLSCGTALHHARVALAAAGYQPQVVRQPDTDPHLLALVTIGEPGRPDPDAQRLADAIPRRRTDRRAYSERTVPEDVLAQLRRAVEAQGAYLHVVRRDQMPMLATSAGRAADAEQQDPAYRAELEQWTHRPEGSGDGVPAATAVRPTARRVPVRDYAPDGGAGLDPGEGFDLGAAFVVLFGLTDRPADVLRGGEALSALLLSATAAGLATAPLSDTIEVDWPRHLLRELLAGVGEPYLVVRLGYLDQAEPLPAAPRRTATDVIEIVE</sequence>
<dbReference type="NCBIfam" id="NF047509">
    <property type="entry name" value="Rv3131_FMN_oxido"/>
    <property type="match status" value="1"/>
</dbReference>
<evidence type="ECO:0008006" key="3">
    <source>
        <dbReference type="Google" id="ProtNLM"/>
    </source>
</evidence>
<organism evidence="1 2">
    <name type="scientific">Krasilnikovia cinnamomea</name>
    <dbReference type="NCBI Taxonomy" id="349313"/>
    <lineage>
        <taxon>Bacteria</taxon>
        <taxon>Bacillati</taxon>
        <taxon>Actinomycetota</taxon>
        <taxon>Actinomycetes</taxon>
        <taxon>Micromonosporales</taxon>
        <taxon>Micromonosporaceae</taxon>
        <taxon>Krasilnikovia</taxon>
    </lineage>
</organism>
<dbReference type="EMBL" id="SHKY01000001">
    <property type="protein sequence ID" value="RZU54596.1"/>
    <property type="molecule type" value="Genomic_DNA"/>
</dbReference>
<dbReference type="RefSeq" id="WP_130512923.1">
    <property type="nucleotide sequence ID" value="NZ_SHKY01000001.1"/>
</dbReference>
<dbReference type="PANTHER" id="PTHR23026">
    <property type="entry name" value="NADPH NITROREDUCTASE"/>
    <property type="match status" value="1"/>
</dbReference>